<dbReference type="Proteomes" id="UP001146793">
    <property type="component" value="Unassembled WGS sequence"/>
</dbReference>
<dbReference type="InterPro" id="IPR051490">
    <property type="entry name" value="THEM6_lcsJ_thioesterase"/>
</dbReference>
<organism evidence="1 2">
    <name type="scientific">Anaeramoeba flamelloides</name>
    <dbReference type="NCBI Taxonomy" id="1746091"/>
    <lineage>
        <taxon>Eukaryota</taxon>
        <taxon>Metamonada</taxon>
        <taxon>Anaeramoebidae</taxon>
        <taxon>Anaeramoeba</taxon>
    </lineage>
</organism>
<dbReference type="SUPFAM" id="SSF54637">
    <property type="entry name" value="Thioesterase/thiol ester dehydrase-isomerase"/>
    <property type="match status" value="1"/>
</dbReference>
<evidence type="ECO:0008006" key="3">
    <source>
        <dbReference type="Google" id="ProtNLM"/>
    </source>
</evidence>
<proteinExistence type="predicted"/>
<dbReference type="Gene3D" id="3.10.129.10">
    <property type="entry name" value="Hotdog Thioesterase"/>
    <property type="match status" value="1"/>
</dbReference>
<gene>
    <name evidence="1" type="ORF">M0812_16403</name>
</gene>
<dbReference type="AlphaFoldDB" id="A0AAV7ZGI2"/>
<evidence type="ECO:0000313" key="1">
    <source>
        <dbReference type="EMBL" id="KAJ3440345.1"/>
    </source>
</evidence>
<dbReference type="PANTHER" id="PTHR12475:SF4">
    <property type="entry name" value="PROTEIN THEM6"/>
    <property type="match status" value="1"/>
</dbReference>
<name>A0AAV7ZGI2_9EUKA</name>
<dbReference type="InterPro" id="IPR029069">
    <property type="entry name" value="HotDog_dom_sf"/>
</dbReference>
<dbReference type="Pfam" id="PF13279">
    <property type="entry name" value="4HBT_2"/>
    <property type="match status" value="1"/>
</dbReference>
<dbReference type="PANTHER" id="PTHR12475">
    <property type="match status" value="1"/>
</dbReference>
<protein>
    <recommendedName>
        <fullName evidence="3">Thioesterase</fullName>
    </recommendedName>
</protein>
<accession>A0AAV7ZGI2</accession>
<evidence type="ECO:0000313" key="2">
    <source>
        <dbReference type="Proteomes" id="UP001146793"/>
    </source>
</evidence>
<comment type="caution">
    <text evidence="1">The sequence shown here is derived from an EMBL/GenBank/DDBJ whole genome shotgun (WGS) entry which is preliminary data.</text>
</comment>
<sequence length="204" mass="25224">MFLWYWLRYLYFYVIGWWIRRKKKNNQEDEMWPTNIRSKAIAWPWECDLNLHLNTASQISEAEYERCSWHFASYFMEKKPDFYWVMASIMTTYRRQIPMFCRYEKRYNFIGYDERFWYFRQTFYVKGKIATMFFLKLACVDKKTHKMVPVEDACKRNNIPFVKKMKVIPETLKNWAAAEQTEYKKLELSNTKSQISNKQTKKQK</sequence>
<dbReference type="EMBL" id="JANTQA010000032">
    <property type="protein sequence ID" value="KAJ3440345.1"/>
    <property type="molecule type" value="Genomic_DNA"/>
</dbReference>
<reference evidence="1" key="1">
    <citation type="submission" date="2022-08" db="EMBL/GenBank/DDBJ databases">
        <title>Novel sulphate-reducing endosymbionts in the free-living metamonad Anaeramoeba.</title>
        <authorList>
            <person name="Jerlstrom-Hultqvist J."/>
            <person name="Cepicka I."/>
            <person name="Gallot-Lavallee L."/>
            <person name="Salas-Leiva D."/>
            <person name="Curtis B.A."/>
            <person name="Zahonova K."/>
            <person name="Pipaliya S."/>
            <person name="Dacks J."/>
            <person name="Roger A.J."/>
        </authorList>
    </citation>
    <scope>NUCLEOTIDE SEQUENCE</scope>
    <source>
        <strain evidence="1">Busselton2</strain>
    </source>
</reference>